<sequence>MKISRIRDVKIPTRGTPKSAGIDFFVPNDYPELILLPGNSALIPTGIKADIPTGYMLTAFNKSGVATKQLLIKGAEVCDEDYQGEIHIHVINVGTTDQLITPGQKLIQFVLVPVFYDIIEDVPFEELYSETTERGEGGFGSTGTH</sequence>
<dbReference type="PANTHER" id="PTHR11241">
    <property type="entry name" value="DEOXYURIDINE 5'-TRIPHOSPHATE NUCLEOTIDOHYDROLASE"/>
    <property type="match status" value="1"/>
</dbReference>
<dbReference type="SUPFAM" id="SSF51283">
    <property type="entry name" value="dUTPase-like"/>
    <property type="match status" value="1"/>
</dbReference>
<accession>A0A6J5SWW4</accession>
<dbReference type="InterPro" id="IPR029054">
    <property type="entry name" value="dUTPase-like"/>
</dbReference>
<keyword evidence="4" id="KW-0546">Nucleotide metabolism</keyword>
<dbReference type="GO" id="GO:0046081">
    <property type="term" value="P:dUTP catabolic process"/>
    <property type="evidence" value="ECO:0007669"/>
    <property type="project" value="InterPro"/>
</dbReference>
<evidence type="ECO:0000256" key="3">
    <source>
        <dbReference type="ARBA" id="ARBA00022801"/>
    </source>
</evidence>
<dbReference type="Pfam" id="PF00692">
    <property type="entry name" value="dUTPase"/>
    <property type="match status" value="1"/>
</dbReference>
<dbReference type="InterPro" id="IPR036157">
    <property type="entry name" value="dUTPase-like_sf"/>
</dbReference>
<dbReference type="GO" id="GO:0006226">
    <property type="term" value="P:dUMP biosynthetic process"/>
    <property type="evidence" value="ECO:0007669"/>
    <property type="project" value="InterPro"/>
</dbReference>
<evidence type="ECO:0000313" key="6">
    <source>
        <dbReference type="EMBL" id="CAB4219234.1"/>
    </source>
</evidence>
<dbReference type="InterPro" id="IPR008181">
    <property type="entry name" value="dUTPase"/>
</dbReference>
<reference evidence="6" key="1">
    <citation type="submission" date="2020-05" db="EMBL/GenBank/DDBJ databases">
        <authorList>
            <person name="Chiriac C."/>
            <person name="Salcher M."/>
            <person name="Ghai R."/>
            <person name="Kavagutti S V."/>
        </authorList>
    </citation>
    <scope>NUCLEOTIDE SEQUENCE</scope>
</reference>
<dbReference type="GO" id="GO:0004170">
    <property type="term" value="F:dUTP diphosphatase activity"/>
    <property type="evidence" value="ECO:0007669"/>
    <property type="project" value="UniProtKB-EC"/>
</dbReference>
<dbReference type="CDD" id="cd07557">
    <property type="entry name" value="trimeric_dUTPase"/>
    <property type="match status" value="1"/>
</dbReference>
<evidence type="ECO:0000256" key="2">
    <source>
        <dbReference type="ARBA" id="ARBA00012379"/>
    </source>
</evidence>
<evidence type="ECO:0000256" key="1">
    <source>
        <dbReference type="ARBA" id="ARBA00006581"/>
    </source>
</evidence>
<gene>
    <name evidence="6" type="ORF">UFOVP1604_317</name>
</gene>
<dbReference type="NCBIfam" id="TIGR00576">
    <property type="entry name" value="dut"/>
    <property type="match status" value="1"/>
</dbReference>
<dbReference type="PANTHER" id="PTHR11241:SF0">
    <property type="entry name" value="DEOXYURIDINE 5'-TRIPHOSPHATE NUCLEOTIDOHYDROLASE"/>
    <property type="match status" value="1"/>
</dbReference>
<protein>
    <recommendedName>
        <fullName evidence="2">dUTP diphosphatase</fullName>
        <ecNumber evidence="2">3.6.1.23</ecNumber>
    </recommendedName>
</protein>
<organism evidence="6">
    <name type="scientific">uncultured Caudovirales phage</name>
    <dbReference type="NCBI Taxonomy" id="2100421"/>
    <lineage>
        <taxon>Viruses</taxon>
        <taxon>Duplodnaviria</taxon>
        <taxon>Heunggongvirae</taxon>
        <taxon>Uroviricota</taxon>
        <taxon>Caudoviricetes</taxon>
        <taxon>Peduoviridae</taxon>
        <taxon>Maltschvirus</taxon>
        <taxon>Maltschvirus maltsch</taxon>
    </lineage>
</organism>
<dbReference type="Gene3D" id="2.70.40.10">
    <property type="match status" value="1"/>
</dbReference>
<dbReference type="EMBL" id="LR797474">
    <property type="protein sequence ID" value="CAB4219234.1"/>
    <property type="molecule type" value="Genomic_DNA"/>
</dbReference>
<dbReference type="InterPro" id="IPR033704">
    <property type="entry name" value="dUTPase_trimeric"/>
</dbReference>
<comment type="similarity">
    <text evidence="1">Belongs to the dUTPase family.</text>
</comment>
<keyword evidence="3" id="KW-0378">Hydrolase</keyword>
<feature type="domain" description="dUTPase-like" evidence="5">
    <location>
        <begin position="8"/>
        <end position="143"/>
    </location>
</feature>
<proteinExistence type="inferred from homology"/>
<dbReference type="GO" id="GO:0000287">
    <property type="term" value="F:magnesium ion binding"/>
    <property type="evidence" value="ECO:0007669"/>
    <property type="project" value="InterPro"/>
</dbReference>
<evidence type="ECO:0000256" key="4">
    <source>
        <dbReference type="ARBA" id="ARBA00023080"/>
    </source>
</evidence>
<evidence type="ECO:0000259" key="5">
    <source>
        <dbReference type="Pfam" id="PF00692"/>
    </source>
</evidence>
<name>A0A6J5SWW4_9CAUD</name>
<dbReference type="EC" id="3.6.1.23" evidence="2"/>